<dbReference type="PANTHER" id="PTHR45865">
    <property type="entry name" value="E3 UBIQUITIN-PROTEIN LIGASE SHPRH FAMILY MEMBER"/>
    <property type="match status" value="1"/>
</dbReference>
<feature type="region of interest" description="Disordered" evidence="9">
    <location>
        <begin position="1"/>
        <end position="46"/>
    </location>
</feature>
<dbReference type="GO" id="GO:0008270">
    <property type="term" value="F:zinc ion binding"/>
    <property type="evidence" value="ECO:0007669"/>
    <property type="project" value="UniProtKB-KW"/>
</dbReference>
<dbReference type="GO" id="GO:0006974">
    <property type="term" value="P:DNA damage response"/>
    <property type="evidence" value="ECO:0007669"/>
    <property type="project" value="TreeGrafter"/>
</dbReference>
<keyword evidence="12" id="KW-1185">Reference proteome</keyword>
<dbReference type="OrthoDB" id="5330228at2759"/>
<dbReference type="CDD" id="cd18793">
    <property type="entry name" value="SF2_C_SNF"/>
    <property type="match status" value="1"/>
</dbReference>
<feature type="region of interest" description="Disordered" evidence="9">
    <location>
        <begin position="462"/>
        <end position="489"/>
    </location>
</feature>
<dbReference type="SUPFAM" id="SSF57850">
    <property type="entry name" value="RING/U-box"/>
    <property type="match status" value="1"/>
</dbReference>
<keyword evidence="8" id="KW-0175">Coiled coil</keyword>
<feature type="compositionally biased region" description="Acidic residues" evidence="9">
    <location>
        <begin position="911"/>
        <end position="926"/>
    </location>
</feature>
<dbReference type="GO" id="GO:0061630">
    <property type="term" value="F:ubiquitin protein ligase activity"/>
    <property type="evidence" value="ECO:0007669"/>
    <property type="project" value="TreeGrafter"/>
</dbReference>
<gene>
    <name evidence="11" type="ORF">M427DRAFT_292290</name>
</gene>
<feature type="region of interest" description="Disordered" evidence="9">
    <location>
        <begin position="1188"/>
        <end position="1218"/>
    </location>
</feature>
<keyword evidence="4" id="KW-0378">Hydrolase</keyword>
<dbReference type="InterPro" id="IPR038718">
    <property type="entry name" value="SNF2-like_sf"/>
</dbReference>
<feature type="compositionally biased region" description="Polar residues" evidence="9">
    <location>
        <begin position="1533"/>
        <end position="1542"/>
    </location>
</feature>
<keyword evidence="1" id="KW-0479">Metal-binding</keyword>
<feature type="compositionally biased region" description="Basic and acidic residues" evidence="9">
    <location>
        <begin position="36"/>
        <end position="46"/>
    </location>
</feature>
<evidence type="ECO:0000256" key="1">
    <source>
        <dbReference type="ARBA" id="ARBA00022723"/>
    </source>
</evidence>
<evidence type="ECO:0000256" key="4">
    <source>
        <dbReference type="ARBA" id="ARBA00022801"/>
    </source>
</evidence>
<keyword evidence="6" id="KW-0067">ATP-binding</keyword>
<evidence type="ECO:0000256" key="9">
    <source>
        <dbReference type="SAM" id="MobiDB-lite"/>
    </source>
</evidence>
<dbReference type="InterPro" id="IPR013083">
    <property type="entry name" value="Znf_RING/FYVE/PHD"/>
</dbReference>
<dbReference type="PROSITE" id="PS50089">
    <property type="entry name" value="ZF_RING_2"/>
    <property type="match status" value="1"/>
</dbReference>
<evidence type="ECO:0000256" key="3">
    <source>
        <dbReference type="ARBA" id="ARBA00022771"/>
    </source>
</evidence>
<feature type="compositionally biased region" description="Low complexity" evidence="9">
    <location>
        <begin position="542"/>
        <end position="557"/>
    </location>
</feature>
<dbReference type="InterPro" id="IPR014001">
    <property type="entry name" value="Helicase_ATP-bd"/>
</dbReference>
<feature type="coiled-coil region" evidence="8">
    <location>
        <begin position="1329"/>
        <end position="1356"/>
    </location>
</feature>
<evidence type="ECO:0000256" key="7">
    <source>
        <dbReference type="PROSITE-ProRule" id="PRU00175"/>
    </source>
</evidence>
<dbReference type="GO" id="GO:0000209">
    <property type="term" value="P:protein polyubiquitination"/>
    <property type="evidence" value="ECO:0007669"/>
    <property type="project" value="TreeGrafter"/>
</dbReference>
<dbReference type="PROSITE" id="PS00518">
    <property type="entry name" value="ZF_RING_1"/>
    <property type="match status" value="1"/>
</dbReference>
<keyword evidence="5" id="KW-0862">Zinc</keyword>
<dbReference type="STRING" id="1344416.A0A138ZWF1"/>
<keyword evidence="2" id="KW-0547">Nucleotide-binding</keyword>
<proteinExistence type="predicted"/>
<dbReference type="Pfam" id="PF00176">
    <property type="entry name" value="SNF2-rel_dom"/>
    <property type="match status" value="1"/>
</dbReference>
<dbReference type="GO" id="GO:0005634">
    <property type="term" value="C:nucleus"/>
    <property type="evidence" value="ECO:0007669"/>
    <property type="project" value="TreeGrafter"/>
</dbReference>
<dbReference type="GO" id="GO:0016787">
    <property type="term" value="F:hydrolase activity"/>
    <property type="evidence" value="ECO:0007669"/>
    <property type="project" value="UniProtKB-KW"/>
</dbReference>
<dbReference type="InterPro" id="IPR059033">
    <property type="entry name" value="C144_05_dom"/>
</dbReference>
<evidence type="ECO:0000256" key="6">
    <source>
        <dbReference type="ARBA" id="ARBA00022840"/>
    </source>
</evidence>
<feature type="compositionally biased region" description="Polar residues" evidence="9">
    <location>
        <begin position="1195"/>
        <end position="1218"/>
    </location>
</feature>
<dbReference type="InterPro" id="IPR049730">
    <property type="entry name" value="SNF2/RAD54-like_C"/>
</dbReference>
<dbReference type="InterPro" id="IPR001650">
    <property type="entry name" value="Helicase_C-like"/>
</dbReference>
<dbReference type="InterPro" id="IPR001841">
    <property type="entry name" value="Znf_RING"/>
</dbReference>
<evidence type="ECO:0000256" key="8">
    <source>
        <dbReference type="SAM" id="Coils"/>
    </source>
</evidence>
<name>A0A138ZWF1_GONPJ</name>
<evidence type="ECO:0000313" key="11">
    <source>
        <dbReference type="EMBL" id="KXS08830.1"/>
    </source>
</evidence>
<feature type="region of interest" description="Disordered" evidence="9">
    <location>
        <begin position="542"/>
        <end position="566"/>
    </location>
</feature>
<dbReference type="InterPro" id="IPR052583">
    <property type="entry name" value="ATP-helicase/E3_Ub-Ligase"/>
</dbReference>
<feature type="region of interest" description="Disordered" evidence="9">
    <location>
        <begin position="88"/>
        <end position="112"/>
    </location>
</feature>
<dbReference type="InterPro" id="IPR017907">
    <property type="entry name" value="Znf_RING_CS"/>
</dbReference>
<dbReference type="InterPro" id="IPR000330">
    <property type="entry name" value="SNF2_N"/>
</dbReference>
<dbReference type="Pfam" id="PF00271">
    <property type="entry name" value="Helicase_C"/>
    <property type="match status" value="1"/>
</dbReference>
<reference evidence="11 12" key="1">
    <citation type="journal article" date="2015" name="Genome Biol. Evol.">
        <title>Phylogenomic analyses indicate that early fungi evolved digesting cell walls of algal ancestors of land plants.</title>
        <authorList>
            <person name="Chang Y."/>
            <person name="Wang S."/>
            <person name="Sekimoto S."/>
            <person name="Aerts A.L."/>
            <person name="Choi C."/>
            <person name="Clum A."/>
            <person name="LaButti K.M."/>
            <person name="Lindquist E.A."/>
            <person name="Yee Ngan C."/>
            <person name="Ohm R.A."/>
            <person name="Salamov A.A."/>
            <person name="Grigoriev I.V."/>
            <person name="Spatafora J.W."/>
            <person name="Berbee M.L."/>
        </authorList>
    </citation>
    <scope>NUCLEOTIDE SEQUENCE [LARGE SCALE GENOMIC DNA]</scope>
    <source>
        <strain evidence="11 12">JEL478</strain>
    </source>
</reference>
<dbReference type="GO" id="GO:0005524">
    <property type="term" value="F:ATP binding"/>
    <property type="evidence" value="ECO:0007669"/>
    <property type="project" value="InterPro"/>
</dbReference>
<accession>A0A138ZWF1</accession>
<evidence type="ECO:0000313" key="12">
    <source>
        <dbReference type="Proteomes" id="UP000070544"/>
    </source>
</evidence>
<dbReference type="Gene3D" id="3.40.50.300">
    <property type="entry name" value="P-loop containing nucleotide triphosphate hydrolases"/>
    <property type="match status" value="1"/>
</dbReference>
<organism evidence="11 12">
    <name type="scientific">Gonapodya prolifera (strain JEL478)</name>
    <name type="common">Monoblepharis prolifera</name>
    <dbReference type="NCBI Taxonomy" id="1344416"/>
    <lineage>
        <taxon>Eukaryota</taxon>
        <taxon>Fungi</taxon>
        <taxon>Fungi incertae sedis</taxon>
        <taxon>Chytridiomycota</taxon>
        <taxon>Chytridiomycota incertae sedis</taxon>
        <taxon>Monoblepharidomycetes</taxon>
        <taxon>Monoblepharidales</taxon>
        <taxon>Gonapodyaceae</taxon>
        <taxon>Gonapodya</taxon>
    </lineage>
</organism>
<sequence length="1788" mass="196470">MQEGTENNVDEMELDGAEIQSRKRKRWDLDTEDDGTEGREQRLRQMDVNKDIPWSQRVDREARERGTVDVDHGEICNEDGEWQVVENGRDGRSASGAGLDVADDSTETDVAPTPVDTLALGTLDATEANSALYLGTLVLTARIKRSCLKHWDQSVAHATLSYSRPRPSSSQNYHTCISLSSTSNPAFSLTLSRSFTPTSTSATSLHGLDWTICVVALTQAAPHIATLSPLTASITASSTHPTHLSFQLPVPIYIPRPSLPAVSATKVHTSRSLLSPICLLLNLLHPPALPLAALSATDPTAAMHATCLAPPEHLEPLHDDSPEEQILLQPQALACELMRYQRRELRWMLAREGIVLSPYSDNPNPNSAPIDPATSALFATVTHASSSSASSSHTSTSFTFHRLTGAIYPPATTSQRSLQASLTSLDVQPPEPVLGGILASEMGMGKTVEVIALILAHPCKSLQEQSKRDPRGKGKGKALSPTHIPPTSLQPPFHPSDTLPFIPSTLVVCPATLMAQWLREIRTHAPGLSVAVYAGAGRPLTSHPAATAAAPSSSNAPEADDAMSLSTRSLPSDPAHVAMHHVVLAPYDALKRDVHFARAALAPPKELRHARARPPPDPGALLSGRWWRVVLDEAQEVEGGGSAGEVARQVERVHAWAVSGTPTGKSGPADLVGLLAFLRFGPAGSHPALLRRLVDSAMPHRRTLLSCLAPLMRRNTKHAVRRELDIPRQIERVVRVALRGVEGAWYDGLWERAHREVAREAGNVENGEIDWVRARAWLLRLRQACCHPQVGESNRRDLGGGTSIKNMSEVLEYMHRQAVSALLASDRAVVAARVRRAQCWERIGQFDKSVEIFTKLLPHVQKRVDDVRKEVRVLELRRGEHKKAARRKEEEGEVATMGHDDGTARQANGDGADEAESGSESEDELVMPDNGGGVGGENTVRSKKRRAGKLASGLPTTAVYSGPVDTAEDHVAAAKARLQHWLEALHRVQFFLASVYVSIGDSQKEEEWYEKAQVTRNVMLKEKIAKVEKWRKRIEREIERKNKGEDSEGGDGQMVPGEDLLRLTIPSIRCPRYLQEDKSVTLANATIAMLNAQWDLMKTWRGRILELLTADLEVRDYEGNYMALVDTGERVDLTVEPGKKAVGKRDAHVYAPAFVSLAQNKGGQEQAAATGLDSAVGARETTSTVMARSKDDLRSTVTVPSDNGSTSTSGNITAGGSSANVLTEDELKKQAAADKPTGNEYDAGLALQEECFVYQNTYLQSFPERRILLTGLSIVRQPFAEPNNALGRELRAALWNLRCQNPTEESINAVIQALKVLSEKGHFFNDRDRNFLRQDVERLKADCEKQLKAVEWLEKESVSFTHLSRARGDYYRYLQSISDSVDALVLPDRCLGDEQALRVECERLVQRSLDEENEMQTKIAQAEGKIRYFATLLKDEGLVVTDNRSSWTTSDLAMSKSLSATGEAPGARSADTQTRVCGICREENIFEGGMTECGHVFCYKCILTWLKLSPRCPHCNASTSKGTVMRVHFGTEGTKSSTISAQQKRKRGPPRVEESDNSHDPLLPLDRISAMHINGSFGAKLDHLVKHVLCLPENDKCLIFSQWDEVLTIIGFALNLNDVKFVRIDGGKKNKLEAINKFQEDPTIKCFMLHARSQSSGLTLVQARHVFLVEPVIDPGLELQAVNRVHRYGQKHQTYVWRYIVSDTVEEQVYAIHADRLKSLKQVAPESSQSQEPDNVSDGISEGAVEEAYGNVRVRALAGKRDGGGGEWVADEDLLNVFFGDNPRVSSD</sequence>
<evidence type="ECO:0000256" key="2">
    <source>
        <dbReference type="ARBA" id="ARBA00022741"/>
    </source>
</evidence>
<dbReference type="SMART" id="SM00184">
    <property type="entry name" value="RING"/>
    <property type="match status" value="1"/>
</dbReference>
<dbReference type="Proteomes" id="UP000070544">
    <property type="component" value="Unassembled WGS sequence"/>
</dbReference>
<dbReference type="EMBL" id="KQ965954">
    <property type="protein sequence ID" value="KXS08830.1"/>
    <property type="molecule type" value="Genomic_DNA"/>
</dbReference>
<evidence type="ECO:0000259" key="10">
    <source>
        <dbReference type="PROSITE" id="PS50089"/>
    </source>
</evidence>
<dbReference type="Pfam" id="PF13923">
    <property type="entry name" value="zf-C3HC4_2"/>
    <property type="match status" value="1"/>
</dbReference>
<feature type="region of interest" description="Disordered" evidence="9">
    <location>
        <begin position="1533"/>
        <end position="1560"/>
    </location>
</feature>
<dbReference type="SUPFAM" id="SSF52540">
    <property type="entry name" value="P-loop containing nucleoside triphosphate hydrolases"/>
    <property type="match status" value="2"/>
</dbReference>
<dbReference type="SMART" id="SM00490">
    <property type="entry name" value="HELICc"/>
    <property type="match status" value="1"/>
</dbReference>
<dbReference type="PANTHER" id="PTHR45865:SF1">
    <property type="entry name" value="E3 UBIQUITIN-PROTEIN LIGASE SHPRH"/>
    <property type="match status" value="1"/>
</dbReference>
<keyword evidence="3 7" id="KW-0863">Zinc-finger</keyword>
<evidence type="ECO:0000256" key="5">
    <source>
        <dbReference type="ARBA" id="ARBA00022833"/>
    </source>
</evidence>
<dbReference type="SMART" id="SM00487">
    <property type="entry name" value="DEXDc"/>
    <property type="match status" value="1"/>
</dbReference>
<feature type="compositionally biased region" description="Basic and acidic residues" evidence="9">
    <location>
        <begin position="1550"/>
        <end position="1559"/>
    </location>
</feature>
<protein>
    <recommendedName>
        <fullName evidence="10">RING-type domain-containing protein</fullName>
    </recommendedName>
</protein>
<feature type="domain" description="RING-type" evidence="10">
    <location>
        <begin position="1477"/>
        <end position="1516"/>
    </location>
</feature>
<dbReference type="OMA" id="ISAMHIN"/>
<dbReference type="Gene3D" id="3.40.50.10810">
    <property type="entry name" value="Tandem AAA-ATPase domain"/>
    <property type="match status" value="1"/>
</dbReference>
<dbReference type="InterPro" id="IPR027417">
    <property type="entry name" value="P-loop_NTPase"/>
</dbReference>
<feature type="region of interest" description="Disordered" evidence="9">
    <location>
        <begin position="879"/>
        <end position="958"/>
    </location>
</feature>
<dbReference type="Gene3D" id="3.30.40.10">
    <property type="entry name" value="Zinc/RING finger domain, C3HC4 (zinc finger)"/>
    <property type="match status" value="1"/>
</dbReference>
<dbReference type="Pfam" id="PF26021">
    <property type="entry name" value="Ferritin_C144_05"/>
    <property type="match status" value="1"/>
</dbReference>